<dbReference type="AlphaFoldDB" id="A0AAD9YVV5"/>
<sequence length="126" mass="14117">MDDQNQGQEGAVPDADTFTHAVASDDVAMATIYSEDGPGNNSTVNQNINENLGDNGNEANKTVRPDDHVEEETETDNDNTPRTAAGRRFAANPIHPDTSTSVHRCSRCRKNRYRWWFERFPPQRPS</sequence>
<feature type="region of interest" description="Disordered" evidence="1">
    <location>
        <begin position="1"/>
        <end position="20"/>
    </location>
</feature>
<accession>A0AAD9YVV5</accession>
<keyword evidence="3" id="KW-1185">Reference proteome</keyword>
<evidence type="ECO:0000313" key="2">
    <source>
        <dbReference type="EMBL" id="KAK2778919.1"/>
    </source>
</evidence>
<dbReference type="Proteomes" id="UP001281614">
    <property type="component" value="Unassembled WGS sequence"/>
</dbReference>
<name>A0AAD9YVV5_COLKA</name>
<gene>
    <name evidence="2" type="ORF">CKAH01_11510</name>
</gene>
<evidence type="ECO:0000313" key="3">
    <source>
        <dbReference type="Proteomes" id="UP001281614"/>
    </source>
</evidence>
<evidence type="ECO:0000256" key="1">
    <source>
        <dbReference type="SAM" id="MobiDB-lite"/>
    </source>
</evidence>
<proteinExistence type="predicted"/>
<comment type="caution">
    <text evidence="2">The sequence shown here is derived from an EMBL/GenBank/DDBJ whole genome shotgun (WGS) entry which is preliminary data.</text>
</comment>
<feature type="region of interest" description="Disordered" evidence="1">
    <location>
        <begin position="32"/>
        <end position="103"/>
    </location>
</feature>
<protein>
    <submittedName>
        <fullName evidence="2">Uncharacterized protein</fullName>
    </submittedName>
</protein>
<feature type="compositionally biased region" description="Polar residues" evidence="1">
    <location>
        <begin position="39"/>
        <end position="60"/>
    </location>
</feature>
<organism evidence="2 3">
    <name type="scientific">Colletotrichum kahawae</name>
    <name type="common">Coffee berry disease fungus</name>
    <dbReference type="NCBI Taxonomy" id="34407"/>
    <lineage>
        <taxon>Eukaryota</taxon>
        <taxon>Fungi</taxon>
        <taxon>Dikarya</taxon>
        <taxon>Ascomycota</taxon>
        <taxon>Pezizomycotina</taxon>
        <taxon>Sordariomycetes</taxon>
        <taxon>Hypocreomycetidae</taxon>
        <taxon>Glomerellales</taxon>
        <taxon>Glomerellaceae</taxon>
        <taxon>Colletotrichum</taxon>
        <taxon>Colletotrichum gloeosporioides species complex</taxon>
    </lineage>
</organism>
<reference evidence="2" key="1">
    <citation type="submission" date="2023-02" db="EMBL/GenBank/DDBJ databases">
        <title>Colletotrichum kahawae CIFC_Que2 genome sequencing and assembly.</title>
        <authorList>
            <person name="Baroncelli R."/>
        </authorList>
    </citation>
    <scope>NUCLEOTIDE SEQUENCE</scope>
    <source>
        <strain evidence="2">CIFC_Que2</strain>
    </source>
</reference>
<feature type="compositionally biased region" description="Acidic residues" evidence="1">
    <location>
        <begin position="68"/>
        <end position="77"/>
    </location>
</feature>
<dbReference type="EMBL" id="VYYT01000007">
    <property type="protein sequence ID" value="KAK2778919.1"/>
    <property type="molecule type" value="Genomic_DNA"/>
</dbReference>